<organism evidence="2">
    <name type="scientific">marine sediment metagenome</name>
    <dbReference type="NCBI Taxonomy" id="412755"/>
    <lineage>
        <taxon>unclassified sequences</taxon>
        <taxon>metagenomes</taxon>
        <taxon>ecological metagenomes</taxon>
    </lineage>
</organism>
<proteinExistence type="predicted"/>
<dbReference type="EMBL" id="BARS01025270">
    <property type="protein sequence ID" value="GAG02228.1"/>
    <property type="molecule type" value="Genomic_DNA"/>
</dbReference>
<dbReference type="AlphaFoldDB" id="X0UPK5"/>
<accession>X0UPK5</accession>
<evidence type="ECO:0000259" key="1">
    <source>
        <dbReference type="Pfam" id="PF08241"/>
    </source>
</evidence>
<name>X0UPK5_9ZZZZ</name>
<dbReference type="SUPFAM" id="SSF53335">
    <property type="entry name" value="S-adenosyl-L-methionine-dependent methyltransferases"/>
    <property type="match status" value="1"/>
</dbReference>
<dbReference type="InterPro" id="IPR029063">
    <property type="entry name" value="SAM-dependent_MTases_sf"/>
</dbReference>
<gene>
    <name evidence="2" type="ORF">S01H1_39963</name>
</gene>
<protein>
    <recommendedName>
        <fullName evidence="1">Methyltransferase type 11 domain-containing protein</fullName>
    </recommendedName>
</protein>
<feature type="domain" description="Methyltransferase type 11" evidence="1">
    <location>
        <begin position="12"/>
        <end position="89"/>
    </location>
</feature>
<dbReference type="Pfam" id="PF08241">
    <property type="entry name" value="Methyltransf_11"/>
    <property type="match status" value="1"/>
</dbReference>
<reference evidence="2" key="1">
    <citation type="journal article" date="2014" name="Front. Microbiol.">
        <title>High frequency of phylogenetically diverse reductive dehalogenase-homologous genes in deep subseafloor sedimentary metagenomes.</title>
        <authorList>
            <person name="Kawai M."/>
            <person name="Futagami T."/>
            <person name="Toyoda A."/>
            <person name="Takaki Y."/>
            <person name="Nishi S."/>
            <person name="Hori S."/>
            <person name="Arai W."/>
            <person name="Tsubouchi T."/>
            <person name="Morono Y."/>
            <person name="Uchiyama I."/>
            <person name="Ito T."/>
            <person name="Fujiyama A."/>
            <person name="Inagaki F."/>
            <person name="Takami H."/>
        </authorList>
    </citation>
    <scope>NUCLEOTIDE SEQUENCE</scope>
    <source>
        <strain evidence="2">Expedition CK06-06</strain>
    </source>
</reference>
<evidence type="ECO:0000313" key="2">
    <source>
        <dbReference type="EMBL" id="GAG02228.1"/>
    </source>
</evidence>
<comment type="caution">
    <text evidence="2">The sequence shown here is derived from an EMBL/GenBank/DDBJ whole genome shotgun (WGS) entry which is preliminary data.</text>
</comment>
<dbReference type="Gene3D" id="3.40.50.150">
    <property type="entry name" value="Vaccinia Virus protein VP39"/>
    <property type="match status" value="1"/>
</dbReference>
<dbReference type="CDD" id="cd02440">
    <property type="entry name" value="AdoMet_MTases"/>
    <property type="match status" value="1"/>
</dbReference>
<dbReference type="GO" id="GO:0008757">
    <property type="term" value="F:S-adenosylmethionine-dependent methyltransferase activity"/>
    <property type="evidence" value="ECO:0007669"/>
    <property type="project" value="InterPro"/>
</dbReference>
<dbReference type="InterPro" id="IPR013216">
    <property type="entry name" value="Methyltransf_11"/>
</dbReference>
<sequence length="175" mass="19885">IDYPQPMAPDKEDFRKRCRENGVAVHCGTMLQMPYEDAKFDLVACISTIEHLDITPDWKPIAYKDFTALTRRALVEMGRVLKKGGLLYLTSDAYEPRRQKTDNWSLGAIYDGIGAAYSIHDIEDIFVNTLEQAGLALVNGYDYCPGLVLDDPQRCNYRGRYFTTFCVLAQKGGWQ</sequence>
<feature type="non-terminal residue" evidence="2">
    <location>
        <position position="1"/>
    </location>
</feature>